<sequence length="277" mass="31096">MLLLADSGATKTDWYIGNNPTDGLQFQTEGINPFHQSPSIICTILEKQLLPHLPVSPASCHRIFFYGAGCTPAKSLEVARILQIFFTNAQISVESDLLGAARSACKDHPGIACILGTGSNSCLYDGRQIVRNIPPLGYILGDEGSGAYLGKRFIGDCLKGQLPEKLRDGLLEEYKLTMADILDRVYRQPQANRFLAGFTPYIYRHKEETEVQHFLSDCFREFFLRNILPYESDQPVSFVGSIAWFFRKEIEETARQMNISVGTFVKSPIEGLKVYHF</sequence>
<dbReference type="InterPro" id="IPR043129">
    <property type="entry name" value="ATPase_NBD"/>
</dbReference>
<dbReference type="EMBL" id="QSFT01000005">
    <property type="protein sequence ID" value="RHA77723.1"/>
    <property type="molecule type" value="Genomic_DNA"/>
</dbReference>
<dbReference type="Gene3D" id="3.30.420.40">
    <property type="match status" value="2"/>
</dbReference>
<dbReference type="RefSeq" id="WP_118400039.1">
    <property type="nucleotide sequence ID" value="NZ_CABJGD010000005.1"/>
</dbReference>
<dbReference type="Gene3D" id="1.10.720.160">
    <property type="match status" value="1"/>
</dbReference>
<reference evidence="1 2" key="1">
    <citation type="submission" date="2018-08" db="EMBL/GenBank/DDBJ databases">
        <title>A genome reference for cultivated species of the human gut microbiota.</title>
        <authorList>
            <person name="Zou Y."/>
            <person name="Xue W."/>
            <person name="Luo G."/>
        </authorList>
    </citation>
    <scope>NUCLEOTIDE SEQUENCE [LARGE SCALE GENOMIC DNA]</scope>
    <source>
        <strain evidence="1 2">AM42-38</strain>
    </source>
</reference>
<organism evidence="1 2">
    <name type="scientific">Phocaeicola coprophilus</name>
    <dbReference type="NCBI Taxonomy" id="387090"/>
    <lineage>
        <taxon>Bacteria</taxon>
        <taxon>Pseudomonadati</taxon>
        <taxon>Bacteroidota</taxon>
        <taxon>Bacteroidia</taxon>
        <taxon>Bacteroidales</taxon>
        <taxon>Bacteroidaceae</taxon>
        <taxon>Phocaeicola</taxon>
    </lineage>
</organism>
<protein>
    <submittedName>
        <fullName evidence="1">ATPase</fullName>
    </submittedName>
</protein>
<dbReference type="SUPFAM" id="SSF53067">
    <property type="entry name" value="Actin-like ATPase domain"/>
    <property type="match status" value="2"/>
</dbReference>
<dbReference type="PANTHER" id="PTHR43190:SF3">
    <property type="entry name" value="N-ACETYL-D-GLUCOSAMINE KINASE"/>
    <property type="match status" value="1"/>
</dbReference>
<dbReference type="AlphaFoldDB" id="A0A413T339"/>
<comment type="caution">
    <text evidence="1">The sequence shown here is derived from an EMBL/GenBank/DDBJ whole genome shotgun (WGS) entry which is preliminary data.</text>
</comment>
<name>A0A413T339_9BACT</name>
<proteinExistence type="predicted"/>
<dbReference type="Proteomes" id="UP000283855">
    <property type="component" value="Unassembled WGS sequence"/>
</dbReference>
<evidence type="ECO:0000313" key="1">
    <source>
        <dbReference type="EMBL" id="RHA77723.1"/>
    </source>
</evidence>
<dbReference type="PANTHER" id="PTHR43190">
    <property type="entry name" value="N-ACETYL-D-GLUCOSAMINE KINASE"/>
    <property type="match status" value="1"/>
</dbReference>
<dbReference type="InterPro" id="IPR052519">
    <property type="entry name" value="Euk-type_GlcNAc_Kinase"/>
</dbReference>
<dbReference type="CDD" id="cd24079">
    <property type="entry name" value="ASKHA_NBD_PG1100-like"/>
    <property type="match status" value="1"/>
</dbReference>
<gene>
    <name evidence="1" type="ORF">DW921_03625</name>
</gene>
<accession>A0A413T339</accession>
<evidence type="ECO:0000313" key="2">
    <source>
        <dbReference type="Proteomes" id="UP000283855"/>
    </source>
</evidence>